<evidence type="ECO:0000256" key="7">
    <source>
        <dbReference type="ARBA" id="ARBA00023136"/>
    </source>
</evidence>
<feature type="transmembrane region" description="Helical" evidence="9">
    <location>
        <begin position="72"/>
        <end position="97"/>
    </location>
</feature>
<name>A0A501PJQ9_9PROT</name>
<keyword evidence="12" id="KW-1185">Reference proteome</keyword>
<organism evidence="11 12">
    <name type="scientific">Emcibacter nanhaiensis</name>
    <dbReference type="NCBI Taxonomy" id="1505037"/>
    <lineage>
        <taxon>Bacteria</taxon>
        <taxon>Pseudomonadati</taxon>
        <taxon>Pseudomonadota</taxon>
        <taxon>Alphaproteobacteria</taxon>
        <taxon>Emcibacterales</taxon>
        <taxon>Emcibacteraceae</taxon>
        <taxon>Emcibacter</taxon>
    </lineage>
</organism>
<dbReference type="InterPro" id="IPR004770">
    <property type="entry name" value="Na/H_antiport_NhaC"/>
</dbReference>
<comment type="caution">
    <text evidence="11">The sequence shown here is derived from an EMBL/GenBank/DDBJ whole genome shotgun (WGS) entry which is preliminary data.</text>
</comment>
<comment type="subcellular location">
    <subcellularLocation>
        <location evidence="1">Cell membrane</location>
        <topology evidence="1">Multi-pass membrane protein</topology>
    </subcellularLocation>
</comment>
<evidence type="ECO:0000256" key="8">
    <source>
        <dbReference type="ARBA" id="ARBA00038435"/>
    </source>
</evidence>
<dbReference type="EMBL" id="VFIY01000006">
    <property type="protein sequence ID" value="TPD60753.1"/>
    <property type="molecule type" value="Genomic_DNA"/>
</dbReference>
<evidence type="ECO:0000313" key="11">
    <source>
        <dbReference type="EMBL" id="TPD60753.1"/>
    </source>
</evidence>
<dbReference type="OrthoDB" id="9762978at2"/>
<keyword evidence="5 9" id="KW-0812">Transmembrane</keyword>
<feature type="transmembrane region" description="Helical" evidence="9">
    <location>
        <begin position="267"/>
        <end position="284"/>
    </location>
</feature>
<keyword evidence="2" id="KW-0813">Transport</keyword>
<dbReference type="InterPro" id="IPR018461">
    <property type="entry name" value="Na/H_Antiport_NhaC-like_C"/>
</dbReference>
<gene>
    <name evidence="11" type="primary">nhaC</name>
    <name evidence="11" type="ORF">FIV46_08500</name>
</gene>
<feature type="transmembrane region" description="Helical" evidence="9">
    <location>
        <begin position="241"/>
        <end position="261"/>
    </location>
</feature>
<sequence length="502" mass="53016">MIPTTVKAESIPLWLALIPLLFLMGLLGGAVYIFGDGASSGPNQIGLMLAAGVACLIGVLRGQSWKELETSIIEGIMLAMHACLILLMIGSLIGAWMLSGTAPAIIHLGLGVLDPAWFYPATMVVCSLVAVSIGSSWTTAATVGLALIGIAHILGLSIEITAGAVISGAYFGDKMSPLSDSTNLAPAMVGADLFVHIRHMFWTTTPSFILSLLLFTWLGWQNAAIVTDTGAIDAARTLLEQNYRLGLPVFLPLLLLLGLSIAKVPALPTITIGAIAGGLVAAFYQTDATIAFGSSGEEISNGLAIVKGLWVAVSTGYQSSIGDEVLDRLLSRGGMSSMLNTVWLIISAMCFGGAMEHTGLLGRIVQAALKGVNSTGSLVITTVFTSIGMNIIAADQYISIVLPGRMYQMEFRRRGLAPENLSRTLEDAGTMTSALVPWNTCGAFMATTLGVPTFAYLPYAFLNLFNPAIAILYGLFNIRITPLVEELEEEILEAVNTEQVNN</sequence>
<evidence type="ECO:0000259" key="10">
    <source>
        <dbReference type="Pfam" id="PF03553"/>
    </source>
</evidence>
<evidence type="ECO:0000313" key="12">
    <source>
        <dbReference type="Proteomes" id="UP000319148"/>
    </source>
</evidence>
<feature type="transmembrane region" description="Helical" evidence="9">
    <location>
        <begin position="12"/>
        <end position="35"/>
    </location>
</feature>
<keyword evidence="7 9" id="KW-0472">Membrane</keyword>
<dbReference type="NCBIfam" id="TIGR00931">
    <property type="entry name" value="antiport_nhaC"/>
    <property type="match status" value="1"/>
</dbReference>
<keyword evidence="6 9" id="KW-1133">Transmembrane helix</keyword>
<evidence type="ECO:0000256" key="6">
    <source>
        <dbReference type="ARBA" id="ARBA00022989"/>
    </source>
</evidence>
<feature type="transmembrane region" description="Helical" evidence="9">
    <location>
        <begin position="41"/>
        <end position="60"/>
    </location>
</feature>
<dbReference type="RefSeq" id="WP_139940434.1">
    <property type="nucleotide sequence ID" value="NZ_JBHSYP010000008.1"/>
</dbReference>
<feature type="transmembrane region" description="Helical" evidence="9">
    <location>
        <begin position="338"/>
        <end position="355"/>
    </location>
</feature>
<accession>A0A501PJQ9</accession>
<dbReference type="Pfam" id="PF03553">
    <property type="entry name" value="Na_H_antiporter"/>
    <property type="match status" value="1"/>
</dbReference>
<feature type="domain" description="Na+/H+ antiporter NhaC-like C-terminal" evidence="10">
    <location>
        <begin position="168"/>
        <end position="477"/>
    </location>
</feature>
<feature type="transmembrane region" description="Helical" evidence="9">
    <location>
        <begin position="145"/>
        <end position="171"/>
    </location>
</feature>
<dbReference type="GO" id="GO:0015297">
    <property type="term" value="F:antiporter activity"/>
    <property type="evidence" value="ECO:0007669"/>
    <property type="project" value="UniProtKB-KW"/>
</dbReference>
<evidence type="ECO:0000256" key="2">
    <source>
        <dbReference type="ARBA" id="ARBA00022448"/>
    </source>
</evidence>
<dbReference type="GO" id="GO:0005886">
    <property type="term" value="C:plasma membrane"/>
    <property type="evidence" value="ECO:0007669"/>
    <property type="project" value="UniProtKB-SubCell"/>
</dbReference>
<evidence type="ECO:0000256" key="9">
    <source>
        <dbReference type="SAM" id="Phobius"/>
    </source>
</evidence>
<feature type="transmembrane region" description="Helical" evidence="9">
    <location>
        <begin position="117"/>
        <end position="138"/>
    </location>
</feature>
<evidence type="ECO:0000256" key="4">
    <source>
        <dbReference type="ARBA" id="ARBA00022475"/>
    </source>
</evidence>
<evidence type="ECO:0000256" key="3">
    <source>
        <dbReference type="ARBA" id="ARBA00022449"/>
    </source>
</evidence>
<keyword evidence="4" id="KW-1003">Cell membrane</keyword>
<reference evidence="12" key="1">
    <citation type="submission" date="2019-06" db="EMBL/GenBank/DDBJ databases">
        <title>The complete genome of Emcibacter congregatus ZYLT.</title>
        <authorList>
            <person name="Zhao Z."/>
        </authorList>
    </citation>
    <scope>NUCLEOTIDE SEQUENCE [LARGE SCALE GENOMIC DNA]</scope>
    <source>
        <strain evidence="12">MCCC 1A06723</strain>
    </source>
</reference>
<dbReference type="AlphaFoldDB" id="A0A501PJQ9"/>
<dbReference type="PANTHER" id="PTHR33451">
    <property type="entry name" value="MALATE-2H(+)/NA(+)-LACTATE ANTIPORTER"/>
    <property type="match status" value="1"/>
</dbReference>
<comment type="similarity">
    <text evidence="8">Belongs to the NhaC Na(+)/H(+) (TC 2.A.35) antiporter family.</text>
</comment>
<proteinExistence type="inferred from homology"/>
<keyword evidence="3" id="KW-0050">Antiport</keyword>
<feature type="transmembrane region" description="Helical" evidence="9">
    <location>
        <begin position="200"/>
        <end position="220"/>
    </location>
</feature>
<feature type="transmembrane region" description="Helical" evidence="9">
    <location>
        <begin position="375"/>
        <end position="404"/>
    </location>
</feature>
<protein>
    <submittedName>
        <fullName evidence="11">Na+/H+ antiporter NhaC</fullName>
    </submittedName>
</protein>
<evidence type="ECO:0000256" key="5">
    <source>
        <dbReference type="ARBA" id="ARBA00022692"/>
    </source>
</evidence>
<dbReference type="Proteomes" id="UP000319148">
    <property type="component" value="Unassembled WGS sequence"/>
</dbReference>
<dbReference type="PANTHER" id="PTHR33451:SF3">
    <property type="entry name" value="MALATE-2H(+)_NA(+)-LACTATE ANTIPORTER"/>
    <property type="match status" value="1"/>
</dbReference>
<dbReference type="InterPro" id="IPR052180">
    <property type="entry name" value="NhaC_Na-H+_Antiporter"/>
</dbReference>
<evidence type="ECO:0000256" key="1">
    <source>
        <dbReference type="ARBA" id="ARBA00004651"/>
    </source>
</evidence>